<feature type="transmembrane region" description="Helical" evidence="8">
    <location>
        <begin position="65"/>
        <end position="89"/>
    </location>
</feature>
<reference evidence="9" key="2">
    <citation type="submission" date="2023-01" db="EMBL/GenBank/DDBJ databases">
        <title>Gilvimarinus xylanilyticus HB14 isolated from Caulerpa lentillifera aquaculture base in Hainan, China.</title>
        <authorList>
            <person name="Zhang Y.-J."/>
        </authorList>
    </citation>
    <scope>NUCLEOTIDE SEQUENCE</scope>
    <source>
        <strain evidence="9">HB14</strain>
    </source>
</reference>
<dbReference type="Pfam" id="PF09721">
    <property type="entry name" value="Exosortase_EpsH"/>
    <property type="match status" value="1"/>
</dbReference>
<evidence type="ECO:0000256" key="5">
    <source>
        <dbReference type="ARBA" id="ARBA00022801"/>
    </source>
</evidence>
<dbReference type="InterPro" id="IPR019127">
    <property type="entry name" value="Exosortase"/>
</dbReference>
<dbReference type="GO" id="GO:0005886">
    <property type="term" value="C:plasma membrane"/>
    <property type="evidence" value="ECO:0007669"/>
    <property type="project" value="UniProtKB-SubCell"/>
</dbReference>
<dbReference type="GO" id="GO:0006508">
    <property type="term" value="P:proteolysis"/>
    <property type="evidence" value="ECO:0007669"/>
    <property type="project" value="UniProtKB-KW"/>
</dbReference>
<feature type="transmembrane region" description="Helical" evidence="8">
    <location>
        <begin position="101"/>
        <end position="123"/>
    </location>
</feature>
<evidence type="ECO:0000256" key="6">
    <source>
        <dbReference type="ARBA" id="ARBA00022989"/>
    </source>
</evidence>
<feature type="transmembrane region" description="Helical" evidence="8">
    <location>
        <begin position="135"/>
        <end position="153"/>
    </location>
</feature>
<keyword evidence="7 8" id="KW-0472">Membrane</keyword>
<dbReference type="NCBIfam" id="TIGR04178">
    <property type="entry name" value="exo_archaeo"/>
    <property type="match status" value="1"/>
</dbReference>
<evidence type="ECO:0000313" key="10">
    <source>
        <dbReference type="Proteomes" id="UP001139319"/>
    </source>
</evidence>
<keyword evidence="4 8" id="KW-0812">Transmembrane</keyword>
<sequence>MARFISLFFITMIALFVLELLPWGQEYVVVPLTTGLTHVCAFVIELLGRDLRVAGIVLTDQSSGFAVQIAAGCNGIEAMILLIAAMVAFPASWRYTLKGVVFGMLGLQCLNVLRIVSLFFLGLWNSAAFEWAHLYVWQALIMLDALLIFLIWIRYNSHSQGKADHAPA</sequence>
<evidence type="ECO:0000256" key="7">
    <source>
        <dbReference type="ARBA" id="ARBA00023136"/>
    </source>
</evidence>
<dbReference type="EC" id="3.4.22.-" evidence="9"/>
<evidence type="ECO:0000256" key="1">
    <source>
        <dbReference type="ARBA" id="ARBA00004651"/>
    </source>
</evidence>
<evidence type="ECO:0000256" key="2">
    <source>
        <dbReference type="ARBA" id="ARBA00022475"/>
    </source>
</evidence>
<organism evidence="9 10">
    <name type="scientific">Gilvimarinus xylanilyticus</name>
    <dbReference type="NCBI Taxonomy" id="2944139"/>
    <lineage>
        <taxon>Bacteria</taxon>
        <taxon>Pseudomonadati</taxon>
        <taxon>Pseudomonadota</taxon>
        <taxon>Gammaproteobacteria</taxon>
        <taxon>Cellvibrionales</taxon>
        <taxon>Cellvibrionaceae</taxon>
        <taxon>Gilvimarinus</taxon>
    </lineage>
</organism>
<proteinExistence type="predicted"/>
<dbReference type="Proteomes" id="UP001139319">
    <property type="component" value="Unassembled WGS sequence"/>
</dbReference>
<dbReference type="EMBL" id="JAMFTH010000003">
    <property type="protein sequence ID" value="MCP8900008.1"/>
    <property type="molecule type" value="Genomic_DNA"/>
</dbReference>
<dbReference type="InterPro" id="IPR026441">
    <property type="entry name" value="Exosort_XrtH"/>
</dbReference>
<feature type="transmembrane region" description="Helical" evidence="8">
    <location>
        <begin position="7"/>
        <end position="24"/>
    </location>
</feature>
<evidence type="ECO:0000313" key="9">
    <source>
        <dbReference type="EMBL" id="MCP8900008.1"/>
    </source>
</evidence>
<keyword evidence="6 8" id="KW-1133">Transmembrane helix</keyword>
<keyword evidence="3" id="KW-0645">Protease</keyword>
<keyword evidence="2" id="KW-1003">Cell membrane</keyword>
<reference evidence="9" key="1">
    <citation type="submission" date="2022-05" db="EMBL/GenBank/DDBJ databases">
        <authorList>
            <person name="Sun H.-N."/>
        </authorList>
    </citation>
    <scope>NUCLEOTIDE SEQUENCE</scope>
    <source>
        <strain evidence="9">HB14</strain>
    </source>
</reference>
<dbReference type="AlphaFoldDB" id="A0A9X2I380"/>
<evidence type="ECO:0000256" key="4">
    <source>
        <dbReference type="ARBA" id="ARBA00022692"/>
    </source>
</evidence>
<gene>
    <name evidence="9" type="primary">xrtH</name>
    <name evidence="9" type="ORF">M6D89_11930</name>
</gene>
<comment type="caution">
    <text evidence="9">The sequence shown here is derived from an EMBL/GenBank/DDBJ whole genome shotgun (WGS) entry which is preliminary data.</text>
</comment>
<keyword evidence="10" id="KW-1185">Reference proteome</keyword>
<dbReference type="InterPro" id="IPR026392">
    <property type="entry name" value="Exo/Archaeosortase_dom"/>
</dbReference>
<dbReference type="GO" id="GO:0008233">
    <property type="term" value="F:peptidase activity"/>
    <property type="evidence" value="ECO:0007669"/>
    <property type="project" value="UniProtKB-KW"/>
</dbReference>
<dbReference type="RefSeq" id="WP_253968298.1">
    <property type="nucleotide sequence ID" value="NZ_JAMFTH010000003.1"/>
</dbReference>
<protein>
    <submittedName>
        <fullName evidence="9">Exosortase H</fullName>
        <ecNumber evidence="9">3.4.22.-</ecNumber>
    </submittedName>
</protein>
<name>A0A9X2I380_9GAMM</name>
<accession>A0A9X2I380</accession>
<keyword evidence="5 9" id="KW-0378">Hydrolase</keyword>
<dbReference type="NCBIfam" id="TIGR04177">
    <property type="entry name" value="exosort_XrtH"/>
    <property type="match status" value="1"/>
</dbReference>
<evidence type="ECO:0000256" key="3">
    <source>
        <dbReference type="ARBA" id="ARBA00022670"/>
    </source>
</evidence>
<evidence type="ECO:0000256" key="8">
    <source>
        <dbReference type="SAM" id="Phobius"/>
    </source>
</evidence>
<comment type="subcellular location">
    <subcellularLocation>
        <location evidence="1">Cell membrane</location>
        <topology evidence="1">Multi-pass membrane protein</topology>
    </subcellularLocation>
</comment>